<organism evidence="8 9">
    <name type="scientific">Anaerocolumna sedimenticola</name>
    <dbReference type="NCBI Taxonomy" id="2696063"/>
    <lineage>
        <taxon>Bacteria</taxon>
        <taxon>Bacillati</taxon>
        <taxon>Bacillota</taxon>
        <taxon>Clostridia</taxon>
        <taxon>Lachnospirales</taxon>
        <taxon>Lachnospiraceae</taxon>
        <taxon>Anaerocolumna</taxon>
    </lineage>
</organism>
<evidence type="ECO:0000313" key="8">
    <source>
        <dbReference type="EMBL" id="QHQ61253.1"/>
    </source>
</evidence>
<dbReference type="SUPFAM" id="SSF53335">
    <property type="entry name" value="S-adenosyl-L-methionine-dependent methyltransferases"/>
    <property type="match status" value="1"/>
</dbReference>
<name>A0A6P1TLF6_9FIRM</name>
<keyword evidence="4 8" id="KW-0808">Transferase</keyword>
<evidence type="ECO:0000259" key="6">
    <source>
        <dbReference type="Pfam" id="PF00590"/>
    </source>
</evidence>
<dbReference type="RefSeq" id="WP_161838079.1">
    <property type="nucleotide sequence ID" value="NZ_CP048000.1"/>
</dbReference>
<dbReference type="InterPro" id="IPR014777">
    <property type="entry name" value="4pyrrole_Mease_sub1"/>
</dbReference>
<protein>
    <submittedName>
        <fullName evidence="8">Precorrin-6y C5,15-methyltransferase (Decarboxylating) subunit CbiE</fullName>
    </submittedName>
</protein>
<dbReference type="SUPFAM" id="SSF53790">
    <property type="entry name" value="Tetrapyrrole methylase"/>
    <property type="match status" value="1"/>
</dbReference>
<dbReference type="InterPro" id="IPR025714">
    <property type="entry name" value="Methyltranfer_dom"/>
</dbReference>
<evidence type="ECO:0000256" key="4">
    <source>
        <dbReference type="ARBA" id="ARBA00022679"/>
    </source>
</evidence>
<dbReference type="AlphaFoldDB" id="A0A6P1TLF6"/>
<dbReference type="Gene3D" id="3.40.50.150">
    <property type="entry name" value="Vaccinia Virus protein VP39"/>
    <property type="match status" value="1"/>
</dbReference>
<dbReference type="Gene3D" id="3.30.950.10">
    <property type="entry name" value="Methyltransferase, Cobalt-precorrin-4 Transmethylase, Domain 2"/>
    <property type="match status" value="1"/>
</dbReference>
<dbReference type="InterPro" id="IPR035996">
    <property type="entry name" value="4pyrrol_Methylase_sf"/>
</dbReference>
<dbReference type="NCBIfam" id="TIGR02467">
    <property type="entry name" value="CbiE"/>
    <property type="match status" value="1"/>
</dbReference>
<feature type="domain" description="Tetrapyrrole methylase" evidence="6">
    <location>
        <begin position="4"/>
        <end position="185"/>
    </location>
</feature>
<dbReference type="Gene3D" id="3.40.1010.10">
    <property type="entry name" value="Cobalt-precorrin-4 Transmethylase, Domain 1"/>
    <property type="match status" value="1"/>
</dbReference>
<dbReference type="GO" id="GO:0032259">
    <property type="term" value="P:methylation"/>
    <property type="evidence" value="ECO:0007669"/>
    <property type="project" value="UniProtKB-KW"/>
</dbReference>
<dbReference type="EMBL" id="CP048000">
    <property type="protein sequence ID" value="QHQ61253.1"/>
    <property type="molecule type" value="Genomic_DNA"/>
</dbReference>
<proteinExistence type="predicted"/>
<dbReference type="InterPro" id="IPR014776">
    <property type="entry name" value="4pyrrole_Mease_sub2"/>
</dbReference>
<dbReference type="PANTHER" id="PTHR43182">
    <property type="entry name" value="COBALT-PRECORRIN-6B C(15)-METHYLTRANSFERASE (DECARBOXYLATING)"/>
    <property type="match status" value="1"/>
</dbReference>
<dbReference type="NCBIfam" id="TIGR02469">
    <property type="entry name" value="CbiT"/>
    <property type="match status" value="1"/>
</dbReference>
<evidence type="ECO:0000313" key="9">
    <source>
        <dbReference type="Proteomes" id="UP000464314"/>
    </source>
</evidence>
<keyword evidence="2" id="KW-0169">Cobalamin biosynthesis</keyword>
<evidence type="ECO:0000256" key="2">
    <source>
        <dbReference type="ARBA" id="ARBA00022573"/>
    </source>
</evidence>
<keyword evidence="5" id="KW-0949">S-adenosyl-L-methionine</keyword>
<dbReference type="InterPro" id="IPR012818">
    <property type="entry name" value="CbiE"/>
</dbReference>
<gene>
    <name evidence="8" type="primary">cbiE</name>
    <name evidence="8" type="ORF">Ana3638_11105</name>
</gene>
<dbReference type="InterPro" id="IPR050714">
    <property type="entry name" value="Cobalamin_biosynth_MTase"/>
</dbReference>
<dbReference type="CDD" id="cd11644">
    <property type="entry name" value="Precorrin-6Y-MT"/>
    <property type="match status" value="1"/>
</dbReference>
<dbReference type="Proteomes" id="UP000464314">
    <property type="component" value="Chromosome"/>
</dbReference>
<comment type="pathway">
    <text evidence="1">Cofactor biosynthesis; adenosylcobalamin biosynthesis.</text>
</comment>
<reference evidence="8 9" key="1">
    <citation type="submission" date="2020-01" db="EMBL/GenBank/DDBJ databases">
        <title>Genome analysis of Anaerocolumna sp. CBA3638.</title>
        <authorList>
            <person name="Kim J."/>
            <person name="Roh S.W."/>
        </authorList>
    </citation>
    <scope>NUCLEOTIDE SEQUENCE [LARGE SCALE GENOMIC DNA]</scope>
    <source>
        <strain evidence="8 9">CBA3638</strain>
    </source>
</reference>
<dbReference type="GO" id="GO:0008276">
    <property type="term" value="F:protein methyltransferase activity"/>
    <property type="evidence" value="ECO:0007669"/>
    <property type="project" value="InterPro"/>
</dbReference>
<dbReference type="UniPathway" id="UPA00148"/>
<keyword evidence="9" id="KW-1185">Reference proteome</keyword>
<evidence type="ECO:0000256" key="3">
    <source>
        <dbReference type="ARBA" id="ARBA00022603"/>
    </source>
</evidence>
<keyword evidence="3 8" id="KW-0489">Methyltransferase</keyword>
<evidence type="ECO:0000259" key="7">
    <source>
        <dbReference type="Pfam" id="PF13847"/>
    </source>
</evidence>
<accession>A0A6P1TLF6</accession>
<dbReference type="CDD" id="cd02440">
    <property type="entry name" value="AdoMet_MTases"/>
    <property type="match status" value="1"/>
</dbReference>
<feature type="domain" description="Methyltransferase" evidence="7">
    <location>
        <begin position="245"/>
        <end position="350"/>
    </location>
</feature>
<dbReference type="GO" id="GO:0009236">
    <property type="term" value="P:cobalamin biosynthetic process"/>
    <property type="evidence" value="ECO:0007669"/>
    <property type="project" value="UniProtKB-UniPathway"/>
</dbReference>
<dbReference type="KEGG" id="anr:Ana3638_11105"/>
<dbReference type="Pfam" id="PF00590">
    <property type="entry name" value="TP_methylase"/>
    <property type="match status" value="1"/>
</dbReference>
<dbReference type="InterPro" id="IPR000878">
    <property type="entry name" value="4pyrrol_Mease"/>
</dbReference>
<evidence type="ECO:0000256" key="5">
    <source>
        <dbReference type="ARBA" id="ARBA00022691"/>
    </source>
</evidence>
<dbReference type="Pfam" id="PF13847">
    <property type="entry name" value="Methyltransf_31"/>
    <property type="match status" value="1"/>
</dbReference>
<evidence type="ECO:0000256" key="1">
    <source>
        <dbReference type="ARBA" id="ARBA00004953"/>
    </source>
</evidence>
<dbReference type="PANTHER" id="PTHR43182:SF1">
    <property type="entry name" value="COBALT-PRECORRIN-7 C(5)-METHYLTRANSFERASE"/>
    <property type="match status" value="1"/>
</dbReference>
<dbReference type="InterPro" id="IPR014008">
    <property type="entry name" value="Cbl_synth_MTase_CbiT"/>
</dbReference>
<sequence length="398" mass="44290">MKDIFIVGVGMGNINTLTIEGKNYIDKAEVLIGAKRMVKAVNAGNKPFFHSFDGNEIVNFIQSSNYQNYVVLMSGDTGFYSGTASLLPMLKEYEVKVIPGITTVSYFCSKIKFSWEDACLLSLHGREENIVLAVRQHIKTFALTDGRIDMMCRKLTQAGLGFVQVYVGENLSYENERIIKGTAVEFQNSDFAPLSAVFIVNPDYETQYHIGIPDDEFIRGMVPMTKSEIRAIILSKLKLKEDSILYDIGAGTGSVSIEMAFLAKKGRVYAIEQKEEAIQLIKKNQDKFQIDNLRVIPGTAPEVMEKLEKPDMAFIGGSKGNMEDIIQSLLNKNPGIRLVISAIALETLTEVLRLMKEFEFEEVDVVQAAISKTKEAGSYHMLMGQNPVFIISGRGKTS</sequence>
<dbReference type="InterPro" id="IPR029063">
    <property type="entry name" value="SAM-dependent_MTases_sf"/>
</dbReference>